<dbReference type="AlphaFoldDB" id="A0A4Y2BMY8"/>
<comment type="caution">
    <text evidence="1">The sequence shown here is derived from an EMBL/GenBank/DDBJ whole genome shotgun (WGS) entry which is preliminary data.</text>
</comment>
<dbReference type="Proteomes" id="UP000499080">
    <property type="component" value="Unassembled WGS sequence"/>
</dbReference>
<evidence type="ECO:0000313" key="2">
    <source>
        <dbReference type="Proteomes" id="UP000499080"/>
    </source>
</evidence>
<accession>A0A4Y2BMY8</accession>
<dbReference type="EMBL" id="BGPR01000091">
    <property type="protein sequence ID" value="GBL93067.1"/>
    <property type="molecule type" value="Genomic_DNA"/>
</dbReference>
<protein>
    <submittedName>
        <fullName evidence="1">Uncharacterized protein</fullName>
    </submittedName>
</protein>
<proteinExistence type="predicted"/>
<gene>
    <name evidence="1" type="ORF">AVEN_216431_1</name>
</gene>
<evidence type="ECO:0000313" key="1">
    <source>
        <dbReference type="EMBL" id="GBL93067.1"/>
    </source>
</evidence>
<name>A0A4Y2BMY8_ARAVE</name>
<organism evidence="1 2">
    <name type="scientific">Araneus ventricosus</name>
    <name type="common">Orbweaver spider</name>
    <name type="synonym">Epeira ventricosa</name>
    <dbReference type="NCBI Taxonomy" id="182803"/>
    <lineage>
        <taxon>Eukaryota</taxon>
        <taxon>Metazoa</taxon>
        <taxon>Ecdysozoa</taxon>
        <taxon>Arthropoda</taxon>
        <taxon>Chelicerata</taxon>
        <taxon>Arachnida</taxon>
        <taxon>Araneae</taxon>
        <taxon>Araneomorphae</taxon>
        <taxon>Entelegynae</taxon>
        <taxon>Araneoidea</taxon>
        <taxon>Araneidae</taxon>
        <taxon>Araneus</taxon>
    </lineage>
</organism>
<keyword evidence="2" id="KW-1185">Reference proteome</keyword>
<sequence>MEKSQNLFHEHWAIKFGGSFTGPTVPMGNLVLRDRVDHKCGHREFFSVGAVWSTVLPPQPSFKTGPPCSNFPRMTSPHTLPTSFCGFSFGPRVSFPLTDYRISVLWHIG</sequence>
<reference evidence="1 2" key="1">
    <citation type="journal article" date="2019" name="Sci. Rep.">
        <title>Orb-weaving spider Araneus ventricosus genome elucidates the spidroin gene catalogue.</title>
        <authorList>
            <person name="Kono N."/>
            <person name="Nakamura H."/>
            <person name="Ohtoshi R."/>
            <person name="Moran D.A.P."/>
            <person name="Shinohara A."/>
            <person name="Yoshida Y."/>
            <person name="Fujiwara M."/>
            <person name="Mori M."/>
            <person name="Tomita M."/>
            <person name="Arakawa K."/>
        </authorList>
    </citation>
    <scope>NUCLEOTIDE SEQUENCE [LARGE SCALE GENOMIC DNA]</scope>
</reference>